<sequence>LMESRVVTTILKVCNDKMAMEEAVKEILFLKMIGKTIAECFCTALLKLPLSNTWNVVLEKMATNAIIFDVKEALPKVEKNLFELLNAIRDKEPVKLANLIHNFYNAYLDIFLNSVNKYNNSTAEITRNVRCLFLAHVAANKTQGIHLLFHDILMKQSSEAVCQSLVYLFCNPQTKSLASNILSKELMEFGGRLITMHLNDKDTVVLKWAVDRFADFSCQEDSRGKLRPATLKMVQGWWDSDMKNLEKARDRKLSVRTRKSGIKFDEFHSSLVVTMSSLLSSQFTIGGLDRVKLLSQLIKPAIDAIDRATSSPSVLQVAAPLQVYLDASEGRVVVLKIHTAISAMNSIYNFVTNCANEREALPLYLTESLEKTHYILGRPICSECDSLQKEDYLPLCISVLKEWKEIAEKITKKDSMETPSIDRSDSSPVKKRTRREEQGEIPVIVIE</sequence>
<evidence type="ECO:0000313" key="3">
    <source>
        <dbReference type="Proteomes" id="UP001328107"/>
    </source>
</evidence>
<reference evidence="3" key="1">
    <citation type="submission" date="2022-10" db="EMBL/GenBank/DDBJ databases">
        <title>Genome assembly of Pristionchus species.</title>
        <authorList>
            <person name="Yoshida K."/>
            <person name="Sommer R.J."/>
        </authorList>
    </citation>
    <scope>NUCLEOTIDE SEQUENCE [LARGE SCALE GENOMIC DNA]</scope>
    <source>
        <strain evidence="3">RS5460</strain>
    </source>
</reference>
<feature type="non-terminal residue" evidence="2">
    <location>
        <position position="1"/>
    </location>
</feature>
<dbReference type="Proteomes" id="UP001328107">
    <property type="component" value="Unassembled WGS sequence"/>
</dbReference>
<accession>A0AAN5I3A8</accession>
<proteinExistence type="predicted"/>
<keyword evidence="3" id="KW-1185">Reference proteome</keyword>
<feature type="region of interest" description="Disordered" evidence="1">
    <location>
        <begin position="414"/>
        <end position="442"/>
    </location>
</feature>
<evidence type="ECO:0000313" key="2">
    <source>
        <dbReference type="EMBL" id="GMR49411.1"/>
    </source>
</evidence>
<dbReference type="EMBL" id="BTRK01000004">
    <property type="protein sequence ID" value="GMR49411.1"/>
    <property type="molecule type" value="Genomic_DNA"/>
</dbReference>
<dbReference type="AlphaFoldDB" id="A0AAN5I3A8"/>
<protein>
    <submittedName>
        <fullName evidence="2">Uncharacterized protein</fullName>
    </submittedName>
</protein>
<gene>
    <name evidence="2" type="ORF">PMAYCL1PPCAC_19606</name>
</gene>
<comment type="caution">
    <text evidence="2">The sequence shown here is derived from an EMBL/GenBank/DDBJ whole genome shotgun (WGS) entry which is preliminary data.</text>
</comment>
<organism evidence="2 3">
    <name type="scientific">Pristionchus mayeri</name>
    <dbReference type="NCBI Taxonomy" id="1317129"/>
    <lineage>
        <taxon>Eukaryota</taxon>
        <taxon>Metazoa</taxon>
        <taxon>Ecdysozoa</taxon>
        <taxon>Nematoda</taxon>
        <taxon>Chromadorea</taxon>
        <taxon>Rhabditida</taxon>
        <taxon>Rhabditina</taxon>
        <taxon>Diplogasteromorpha</taxon>
        <taxon>Diplogasteroidea</taxon>
        <taxon>Neodiplogasteridae</taxon>
        <taxon>Pristionchus</taxon>
    </lineage>
</organism>
<name>A0AAN5I3A8_9BILA</name>
<feature type="compositionally biased region" description="Basic and acidic residues" evidence="1">
    <location>
        <begin position="414"/>
        <end position="425"/>
    </location>
</feature>
<evidence type="ECO:0000256" key="1">
    <source>
        <dbReference type="SAM" id="MobiDB-lite"/>
    </source>
</evidence>